<organism evidence="3 4">
    <name type="scientific">Stenotrophomonas capsici</name>
    <dbReference type="NCBI Taxonomy" id="3110230"/>
    <lineage>
        <taxon>Bacteria</taxon>
        <taxon>Pseudomonadati</taxon>
        <taxon>Pseudomonadota</taxon>
        <taxon>Gammaproteobacteria</taxon>
        <taxon>Lysobacterales</taxon>
        <taxon>Lysobacteraceae</taxon>
        <taxon>Stenotrophomonas</taxon>
    </lineage>
</organism>
<sequence length="265" mass="28473">MSPRHPPASRVASLRGLATAAFALLLIAAGSTHAGNLQVAPILLEFAHGQHSQTLWLANTGQHPLRAQIRVQQWTQAGQQDVLQPSDALLASPPLIEIAAGHSQLVRLVQAEPGINDLEKAFRLIVDELPGDADTPVPGLQFLLRYSIPVFVLPPGAVPQLERSGGRLPTDAHHLQGHWTKERGNLSLVLHNHGTQRIRISQLRWVTPTGPDIELSPGLLGYVLPGAGVRWTLPLPSPLHGNGTLHARLNDDTDPQALPQIAAGQ</sequence>
<dbReference type="PANTHER" id="PTHR30251:SF4">
    <property type="entry name" value="SLR1668 PROTEIN"/>
    <property type="match status" value="1"/>
</dbReference>
<evidence type="ECO:0000313" key="3">
    <source>
        <dbReference type="EMBL" id="MEA5668926.1"/>
    </source>
</evidence>
<keyword evidence="1" id="KW-0732">Signal</keyword>
<accession>A0ABU5V6F7</accession>
<reference evidence="3 4" key="1">
    <citation type="submission" date="2023-12" db="EMBL/GenBank/DDBJ databases">
        <title>Stenotrophomonas guangdongensis sp. nov., isolated from wilted pepper plants (Capsicum annuum).</title>
        <authorList>
            <person name="Qiu M."/>
            <person name="Li Y."/>
            <person name="Liu Q."/>
            <person name="Zhang X."/>
            <person name="Huang Y."/>
            <person name="Guo R."/>
            <person name="Hu M."/>
            <person name="Zhou J."/>
            <person name="Zhou X."/>
        </authorList>
    </citation>
    <scope>NUCLEOTIDE SEQUENCE [LARGE SCALE GENOMIC DNA]</scope>
    <source>
        <strain evidence="3 4">MH1</strain>
    </source>
</reference>
<dbReference type="EMBL" id="JAYFUH010000249">
    <property type="protein sequence ID" value="MEA5668926.1"/>
    <property type="molecule type" value="Genomic_DNA"/>
</dbReference>
<dbReference type="Proteomes" id="UP001301653">
    <property type="component" value="Unassembled WGS sequence"/>
</dbReference>
<dbReference type="Gene3D" id="2.60.40.10">
    <property type="entry name" value="Immunoglobulins"/>
    <property type="match status" value="1"/>
</dbReference>
<evidence type="ECO:0000259" key="2">
    <source>
        <dbReference type="Pfam" id="PF00345"/>
    </source>
</evidence>
<proteinExistence type="predicted"/>
<dbReference type="InterPro" id="IPR008962">
    <property type="entry name" value="PapD-like_sf"/>
</dbReference>
<keyword evidence="4" id="KW-1185">Reference proteome</keyword>
<evidence type="ECO:0000313" key="4">
    <source>
        <dbReference type="Proteomes" id="UP001301653"/>
    </source>
</evidence>
<dbReference type="InterPro" id="IPR013783">
    <property type="entry name" value="Ig-like_fold"/>
</dbReference>
<dbReference type="RefSeq" id="WP_323439362.1">
    <property type="nucleotide sequence ID" value="NZ_JAYFUH010000249.1"/>
</dbReference>
<evidence type="ECO:0000256" key="1">
    <source>
        <dbReference type="SAM" id="SignalP"/>
    </source>
</evidence>
<dbReference type="InterPro" id="IPR050643">
    <property type="entry name" value="Periplasmic_pilus_chap"/>
</dbReference>
<comment type="caution">
    <text evidence="3">The sequence shown here is derived from an EMBL/GenBank/DDBJ whole genome shotgun (WGS) entry which is preliminary data.</text>
</comment>
<dbReference type="InterPro" id="IPR016147">
    <property type="entry name" value="Pili_assmbl_chaperone_N"/>
</dbReference>
<protein>
    <submittedName>
        <fullName evidence="3">Fimbria/pilus periplasmic chaperone</fullName>
    </submittedName>
</protein>
<feature type="signal peptide" evidence="1">
    <location>
        <begin position="1"/>
        <end position="34"/>
    </location>
</feature>
<feature type="domain" description="Pili assembly chaperone N-terminal" evidence="2">
    <location>
        <begin position="37"/>
        <end position="156"/>
    </location>
</feature>
<name>A0ABU5V6F7_9GAMM</name>
<dbReference type="PANTHER" id="PTHR30251">
    <property type="entry name" value="PILUS ASSEMBLY CHAPERONE"/>
    <property type="match status" value="1"/>
</dbReference>
<gene>
    <name evidence="3" type="ORF">VA603_15365</name>
</gene>
<dbReference type="SUPFAM" id="SSF49354">
    <property type="entry name" value="PapD-like"/>
    <property type="match status" value="1"/>
</dbReference>
<feature type="chain" id="PRO_5046001297" evidence="1">
    <location>
        <begin position="35"/>
        <end position="265"/>
    </location>
</feature>
<dbReference type="Pfam" id="PF00345">
    <property type="entry name" value="PapD_N"/>
    <property type="match status" value="1"/>
</dbReference>